<reference evidence="4" key="1">
    <citation type="submission" date="2017-04" db="EMBL/GenBank/DDBJ databases">
        <title>Complete genome sequence of Urbanus proteus nucleopolyhedrovirus (UrprNPV).</title>
        <authorList>
            <person name="Santos E.R."/>
            <person name="Melo F.L."/>
            <person name="Sosa-Gomez D.R."/>
            <person name="Ribeiro B.M."/>
            <person name="Ardisson-Araujo D.M.P."/>
        </authorList>
    </citation>
    <scope>NUCLEOTIDE SEQUENCE [LARGE SCALE GENOMIC DNA]</scope>
    <source>
        <strain evidence="4">Southern Brazil</strain>
    </source>
</reference>
<keyword evidence="2" id="KW-0378">Hydrolase</keyword>
<comment type="catalytic activity">
    <reaction evidence="3">
        <text>2',3'-cGAMP + H2O = Gp(2'-5')Ap(3') + H(+)</text>
        <dbReference type="Rhea" id="RHEA:59472"/>
        <dbReference type="ChEBI" id="CHEBI:15377"/>
        <dbReference type="ChEBI" id="CHEBI:15378"/>
        <dbReference type="ChEBI" id="CHEBI:143093"/>
        <dbReference type="ChEBI" id="CHEBI:143098"/>
    </reaction>
    <physiologicalReaction direction="left-to-right" evidence="3">
        <dbReference type="Rhea" id="RHEA:59473"/>
    </physiologicalReaction>
</comment>
<dbReference type="RefSeq" id="YP_009250032.1">
    <property type="nucleotide sequence ID" value="NC_029997.2"/>
</dbReference>
<evidence type="ECO:0000256" key="2">
    <source>
        <dbReference type="ARBA" id="ARBA00022801"/>
    </source>
</evidence>
<evidence type="ECO:0000256" key="1">
    <source>
        <dbReference type="ARBA" id="ARBA00022722"/>
    </source>
</evidence>
<gene>
    <name evidence="4" type="primary">p26b</name>
</gene>
<organism evidence="4 5">
    <name type="scientific">Urbanus proteus nucleopolyhedrovirus</name>
    <dbReference type="NCBI Taxonomy" id="1675866"/>
    <lineage>
        <taxon>Viruses</taxon>
        <taxon>Viruses incertae sedis</taxon>
        <taxon>Naldaviricetes</taxon>
        <taxon>Lefavirales</taxon>
        <taxon>Baculoviridae</taxon>
        <taxon>Alphabaculovirus</taxon>
        <taxon>Alphabaculovirus urprotei</taxon>
    </lineage>
</organism>
<dbReference type="EMBL" id="KR011717">
    <property type="protein sequence ID" value="AKR17355.1"/>
    <property type="molecule type" value="Genomic_DNA"/>
</dbReference>
<keyword evidence="5" id="KW-1185">Reference proteome</keyword>
<dbReference type="OrthoDB" id="17275at10239"/>
<dbReference type="InterPro" id="IPR006853">
    <property type="entry name" value="Poxin_vir"/>
</dbReference>
<dbReference type="Proteomes" id="UP000201861">
    <property type="component" value="Segment"/>
</dbReference>
<keyword evidence="1" id="KW-0540">Nuclease</keyword>
<accession>A0A161C6Y1</accession>
<evidence type="ECO:0000256" key="3">
    <source>
        <dbReference type="ARBA" id="ARBA00023932"/>
    </source>
</evidence>
<dbReference type="KEGG" id="vg:27429862"/>
<sequence length="245" mass="28661">MQLHLNRLCNMNVSNEIEEKMEINSFVLKVNHSLKTVSYVSFKNKPIDVHVFTGFEGGDMYNSYHKYCTYATTLLPKRLNRYKPVKVMTFDDNKMMEITEMSADNKMYFVHNHYYNNYTYALTPGLKIHRNNIRKMYTGAPVFDENGRWVSCISEVYIEDNSEFCIFPLENDSTSSLRGLFQFNGYVYFTHNEDKINFDKIVPQNQIDVYVNSYKSNTYINLTFNGKIVNSLHVKAPFAGNVLII</sequence>
<name>A0A161C6Y1_9ABAC</name>
<protein>
    <submittedName>
        <fullName evidence="4">P26B</fullName>
    </submittedName>
</protein>
<dbReference type="GO" id="GO:0016787">
    <property type="term" value="F:hydrolase activity"/>
    <property type="evidence" value="ECO:0007669"/>
    <property type="project" value="UniProtKB-KW"/>
</dbReference>
<evidence type="ECO:0000313" key="4">
    <source>
        <dbReference type="EMBL" id="AKR17355.1"/>
    </source>
</evidence>
<dbReference type="Pfam" id="PF04766">
    <property type="entry name" value="Baculo_p26"/>
    <property type="match status" value="1"/>
</dbReference>
<evidence type="ECO:0000313" key="5">
    <source>
        <dbReference type="Proteomes" id="UP000201861"/>
    </source>
</evidence>
<proteinExistence type="predicted"/>
<dbReference type="GeneID" id="27429862"/>
<dbReference type="GO" id="GO:0004518">
    <property type="term" value="F:nuclease activity"/>
    <property type="evidence" value="ECO:0007669"/>
    <property type="project" value="UniProtKB-KW"/>
</dbReference>